<dbReference type="PANTHER" id="PTHR33545">
    <property type="entry name" value="UPF0750 MEMBRANE PROTEIN YITT-RELATED"/>
    <property type="match status" value="1"/>
</dbReference>
<feature type="transmembrane region" description="Helical" evidence="7">
    <location>
        <begin position="132"/>
        <end position="151"/>
    </location>
</feature>
<feature type="transmembrane region" description="Helical" evidence="7">
    <location>
        <begin position="103"/>
        <end position="120"/>
    </location>
</feature>
<gene>
    <name evidence="8" type="ORF">M4486_16775</name>
</gene>
<evidence type="ECO:0000256" key="6">
    <source>
        <dbReference type="SAM" id="MobiDB-lite"/>
    </source>
</evidence>
<proteinExistence type="predicted"/>
<evidence type="ECO:0000256" key="3">
    <source>
        <dbReference type="ARBA" id="ARBA00022692"/>
    </source>
</evidence>
<organism evidence="8 9">
    <name type="scientific">Brachybacterium kimchii</name>
    <dbReference type="NCBI Taxonomy" id="2942909"/>
    <lineage>
        <taxon>Bacteria</taxon>
        <taxon>Bacillati</taxon>
        <taxon>Actinomycetota</taxon>
        <taxon>Actinomycetes</taxon>
        <taxon>Micrococcales</taxon>
        <taxon>Dermabacteraceae</taxon>
        <taxon>Brachybacterium</taxon>
    </lineage>
</organism>
<accession>A0ABY4N3Y1</accession>
<keyword evidence="4 7" id="KW-1133">Transmembrane helix</keyword>
<keyword evidence="3 7" id="KW-0812">Transmembrane</keyword>
<comment type="subcellular location">
    <subcellularLocation>
        <location evidence="1">Cell membrane</location>
        <topology evidence="1">Multi-pass membrane protein</topology>
    </subcellularLocation>
</comment>
<reference evidence="8" key="1">
    <citation type="submission" date="2022-05" db="EMBL/GenBank/DDBJ databases">
        <title>Genomic analysis of Brachybacterium sp. CBA3104.</title>
        <authorList>
            <person name="Roh S.W."/>
            <person name="Kim Y.B."/>
            <person name="Kim Y."/>
        </authorList>
    </citation>
    <scope>NUCLEOTIDE SEQUENCE</scope>
    <source>
        <strain evidence="8">CBA3104</strain>
    </source>
</reference>
<dbReference type="Pfam" id="PF02588">
    <property type="entry name" value="YitT_membrane"/>
    <property type="match status" value="1"/>
</dbReference>
<dbReference type="PANTHER" id="PTHR33545:SF5">
    <property type="entry name" value="UPF0750 MEMBRANE PROTEIN YITT"/>
    <property type="match status" value="1"/>
</dbReference>
<sequence>MPRTTDSSGSAESDGADAAPVAPPPIDVVIPHRPTEDVLGVITGTFLASLGLYLLQCAGAVTGGTAGLALLLTHALPVPFAVLFAAVNLPFFVLALWKKGWSFTVRTVICVGLISLFSLVHPRFLALGHVPLVYAVIGGNLLVGVGLLIIFRHRASLGGFNILALILQERAGLRAGYVQMAMDVAVILLSLLVLDVPRVLLSAVGGMILNVVLALNHRPERYRA</sequence>
<evidence type="ECO:0000256" key="2">
    <source>
        <dbReference type="ARBA" id="ARBA00022475"/>
    </source>
</evidence>
<dbReference type="InterPro" id="IPR003740">
    <property type="entry name" value="YitT"/>
</dbReference>
<keyword evidence="9" id="KW-1185">Reference proteome</keyword>
<name>A0ABY4N3Y1_9MICO</name>
<feature type="transmembrane region" description="Helical" evidence="7">
    <location>
        <begin position="78"/>
        <end position="96"/>
    </location>
</feature>
<keyword evidence="2" id="KW-1003">Cell membrane</keyword>
<dbReference type="Proteomes" id="UP001055868">
    <property type="component" value="Chromosome"/>
</dbReference>
<dbReference type="RefSeq" id="WP_249478468.1">
    <property type="nucleotide sequence ID" value="NZ_CP097218.1"/>
</dbReference>
<evidence type="ECO:0000313" key="9">
    <source>
        <dbReference type="Proteomes" id="UP001055868"/>
    </source>
</evidence>
<evidence type="ECO:0000256" key="7">
    <source>
        <dbReference type="SAM" id="Phobius"/>
    </source>
</evidence>
<dbReference type="EMBL" id="CP097218">
    <property type="protein sequence ID" value="UQN29265.1"/>
    <property type="molecule type" value="Genomic_DNA"/>
</dbReference>
<feature type="transmembrane region" description="Helical" evidence="7">
    <location>
        <begin position="199"/>
        <end position="216"/>
    </location>
</feature>
<evidence type="ECO:0000256" key="4">
    <source>
        <dbReference type="ARBA" id="ARBA00022989"/>
    </source>
</evidence>
<evidence type="ECO:0000313" key="8">
    <source>
        <dbReference type="EMBL" id="UQN29265.1"/>
    </source>
</evidence>
<feature type="region of interest" description="Disordered" evidence="6">
    <location>
        <begin position="1"/>
        <end position="26"/>
    </location>
</feature>
<evidence type="ECO:0000256" key="1">
    <source>
        <dbReference type="ARBA" id="ARBA00004651"/>
    </source>
</evidence>
<feature type="compositionally biased region" description="Low complexity" evidence="6">
    <location>
        <begin position="1"/>
        <end position="20"/>
    </location>
</feature>
<keyword evidence="5 7" id="KW-0472">Membrane</keyword>
<protein>
    <submittedName>
        <fullName evidence="8">YitT family protein</fullName>
    </submittedName>
</protein>
<dbReference type="InterPro" id="IPR051461">
    <property type="entry name" value="UPF0750_membrane"/>
</dbReference>
<evidence type="ECO:0000256" key="5">
    <source>
        <dbReference type="ARBA" id="ARBA00023136"/>
    </source>
</evidence>
<feature type="transmembrane region" description="Helical" evidence="7">
    <location>
        <begin position="172"/>
        <end position="193"/>
    </location>
</feature>